<dbReference type="AlphaFoldDB" id="R7QED6"/>
<dbReference type="Gramene" id="CDF36123">
    <property type="protein sequence ID" value="CDF36123"/>
    <property type="gene ID" value="CHC_T00004480001"/>
</dbReference>
<dbReference type="KEGG" id="ccp:CHC_T00004480001"/>
<reference evidence="2" key="1">
    <citation type="journal article" date="2013" name="Proc. Natl. Acad. Sci. U.S.A.">
        <title>Genome structure and metabolic features in the red seaweed Chondrus crispus shed light on evolution of the Archaeplastida.</title>
        <authorList>
            <person name="Collen J."/>
            <person name="Porcel B."/>
            <person name="Carre W."/>
            <person name="Ball S.G."/>
            <person name="Chaparro C."/>
            <person name="Tonon T."/>
            <person name="Barbeyron T."/>
            <person name="Michel G."/>
            <person name="Noel B."/>
            <person name="Valentin K."/>
            <person name="Elias M."/>
            <person name="Artiguenave F."/>
            <person name="Arun A."/>
            <person name="Aury J.M."/>
            <person name="Barbosa-Neto J.F."/>
            <person name="Bothwell J.H."/>
            <person name="Bouget F.Y."/>
            <person name="Brillet L."/>
            <person name="Cabello-Hurtado F."/>
            <person name="Capella-Gutierrez S."/>
            <person name="Charrier B."/>
            <person name="Cladiere L."/>
            <person name="Cock J.M."/>
            <person name="Coelho S.M."/>
            <person name="Colleoni C."/>
            <person name="Czjzek M."/>
            <person name="Da Silva C."/>
            <person name="Delage L."/>
            <person name="Denoeud F."/>
            <person name="Deschamps P."/>
            <person name="Dittami S.M."/>
            <person name="Gabaldon T."/>
            <person name="Gachon C.M."/>
            <person name="Groisillier A."/>
            <person name="Herve C."/>
            <person name="Jabbari K."/>
            <person name="Katinka M."/>
            <person name="Kloareg B."/>
            <person name="Kowalczyk N."/>
            <person name="Labadie K."/>
            <person name="Leblanc C."/>
            <person name="Lopez P.J."/>
            <person name="McLachlan D.H."/>
            <person name="Meslet-Cladiere L."/>
            <person name="Moustafa A."/>
            <person name="Nehr Z."/>
            <person name="Nyvall Collen P."/>
            <person name="Panaud O."/>
            <person name="Partensky F."/>
            <person name="Poulain J."/>
            <person name="Rensing S.A."/>
            <person name="Rousvoal S."/>
            <person name="Samson G."/>
            <person name="Symeonidi A."/>
            <person name="Weissenbach J."/>
            <person name="Zambounis A."/>
            <person name="Wincker P."/>
            <person name="Boyen C."/>
        </authorList>
    </citation>
    <scope>NUCLEOTIDE SEQUENCE [LARGE SCALE GENOMIC DNA]</scope>
    <source>
        <strain evidence="2">cv. Stackhouse</strain>
    </source>
</reference>
<sequence length="464" mass="51246">MPVSLVHALSSHLISEEECKKRYSTLISLSARLLGRAPIDFFRLMSVSELLHDPCAALIRSGFNIPSCEVGLSSISSAQRRMALFEASRTHGTPYCTSHCAAIGDILKGSFASQCIRAGGLANLINITKDGDELIRNIVHEACSIPARTKTRTREDFLKRFGSKGLNELALMVSFMGWLNFCNDIAGMELEKSIAPISEAVLSRDTLPSGVPYVVSKEGDGSKAELEASLISGESSIGILGRLRYHVRNVINLCETVPALIEAASEEQMLLKGIPHASTEIHEWLLQNVGCELELSRNVTDPNILRAIAFCCRHIFLRDSMTPWSQFEKLAFFYAFGKQAQNTTFVKDAIAIFTGQRLREEWPRKTTRERKEDEMWSKTATTVEQQFDRLYENKISGRECTDPFSAALYFVANGAGHAGSVSTDIMTQTIDLVDNPGAVVDLVAVCGIFAMLHRLTVFLKTPLS</sequence>
<dbReference type="Gene3D" id="1.20.1290.10">
    <property type="entry name" value="AhpD-like"/>
    <property type="match status" value="1"/>
</dbReference>
<accession>R7QED6</accession>
<dbReference type="Proteomes" id="UP000012073">
    <property type="component" value="Unassembled WGS sequence"/>
</dbReference>
<evidence type="ECO:0000313" key="2">
    <source>
        <dbReference type="Proteomes" id="UP000012073"/>
    </source>
</evidence>
<keyword evidence="2" id="KW-1185">Reference proteome</keyword>
<organism evidence="1 2">
    <name type="scientific">Chondrus crispus</name>
    <name type="common">Carrageen Irish moss</name>
    <name type="synonym">Polymorpha crispa</name>
    <dbReference type="NCBI Taxonomy" id="2769"/>
    <lineage>
        <taxon>Eukaryota</taxon>
        <taxon>Rhodophyta</taxon>
        <taxon>Florideophyceae</taxon>
        <taxon>Rhodymeniophycidae</taxon>
        <taxon>Gigartinales</taxon>
        <taxon>Gigartinaceae</taxon>
        <taxon>Chondrus</taxon>
    </lineage>
</organism>
<dbReference type="SUPFAM" id="SSF69118">
    <property type="entry name" value="AhpD-like"/>
    <property type="match status" value="1"/>
</dbReference>
<name>R7QED6_CHOCR</name>
<dbReference type="EMBL" id="HG001761">
    <property type="protein sequence ID" value="CDF36123.1"/>
    <property type="molecule type" value="Genomic_DNA"/>
</dbReference>
<gene>
    <name evidence="1" type="ORF">CHC_T00004480001</name>
</gene>
<dbReference type="GeneID" id="17323659"/>
<evidence type="ECO:0000313" key="1">
    <source>
        <dbReference type="EMBL" id="CDF36123.1"/>
    </source>
</evidence>
<dbReference type="RefSeq" id="XP_005715942.1">
    <property type="nucleotide sequence ID" value="XM_005715885.1"/>
</dbReference>
<dbReference type="InterPro" id="IPR029032">
    <property type="entry name" value="AhpD-like"/>
</dbReference>
<proteinExistence type="predicted"/>
<protein>
    <submittedName>
        <fullName evidence="1">Uncharacterized protein</fullName>
    </submittedName>
</protein>